<feature type="domain" description="Retrovirus-related Pol polyprotein from transposon TNT 1-94-like beta-barrel" evidence="1">
    <location>
        <begin position="212"/>
        <end position="291"/>
    </location>
</feature>
<sequence length="331" mass="36566">MKFFCFGFSRAYFTCVNTDLFQFNKRALEQRFSSQSKARLLQLKSQFFTLRKGSLSISDYVNKMQSITDSLAIAGSPIPNQDFILQLLNGFGLEFDSVVLGITVRSDSLTPEEVQALLLSHESCLEHHNSVTDLTMKLQPNVAFSGSRTNPYRPLQGFKIGNRGGFCGSTISQPTNTSNHYPRALVTEHEFDYDPQAYATSFLLDFGDDSGWFVDTGATNNITSGIDNLDIVVPYTGSEGVAVGDGKKLSISHIGSNTLSSVHSIPLSLNSVLHVPSIKKNLVSVSQLTRDNNVFLEFHKTCRFVKDKQTGKVLLKGMLKEGLYVLADHAQ</sequence>
<dbReference type="EnsemblPlants" id="evm.model.06.1265">
    <property type="protein sequence ID" value="cds.evm.model.06.1265"/>
    <property type="gene ID" value="evm.TU.06.1265"/>
</dbReference>
<proteinExistence type="predicted"/>
<dbReference type="PANTHER" id="PTHR47481">
    <property type="match status" value="1"/>
</dbReference>
<accession>A0A803PTR4</accession>
<evidence type="ECO:0000259" key="1">
    <source>
        <dbReference type="Pfam" id="PF22936"/>
    </source>
</evidence>
<dbReference type="InterPro" id="IPR054722">
    <property type="entry name" value="PolX-like_BBD"/>
</dbReference>
<reference evidence="2" key="2">
    <citation type="submission" date="2021-03" db="UniProtKB">
        <authorList>
            <consortium name="EnsemblPlants"/>
        </authorList>
    </citation>
    <scope>IDENTIFICATION</scope>
</reference>
<dbReference type="Pfam" id="PF14223">
    <property type="entry name" value="Retrotran_gag_2"/>
    <property type="match status" value="1"/>
</dbReference>
<dbReference type="Gramene" id="evm.model.06.1265">
    <property type="protein sequence ID" value="cds.evm.model.06.1265"/>
    <property type="gene ID" value="evm.TU.06.1265"/>
</dbReference>
<dbReference type="OMA" id="CKFEATH"/>
<name>A0A803PTR4_CANSA</name>
<protein>
    <recommendedName>
        <fullName evidence="1">Retrovirus-related Pol polyprotein from transposon TNT 1-94-like beta-barrel domain-containing protein</fullName>
    </recommendedName>
</protein>
<dbReference type="Pfam" id="PF22936">
    <property type="entry name" value="Pol_BBD"/>
    <property type="match status" value="1"/>
</dbReference>
<dbReference type="Proteomes" id="UP000596661">
    <property type="component" value="Chromosome 6"/>
</dbReference>
<organism evidence="2 3">
    <name type="scientific">Cannabis sativa</name>
    <name type="common">Hemp</name>
    <name type="synonym">Marijuana</name>
    <dbReference type="NCBI Taxonomy" id="3483"/>
    <lineage>
        <taxon>Eukaryota</taxon>
        <taxon>Viridiplantae</taxon>
        <taxon>Streptophyta</taxon>
        <taxon>Embryophyta</taxon>
        <taxon>Tracheophyta</taxon>
        <taxon>Spermatophyta</taxon>
        <taxon>Magnoliopsida</taxon>
        <taxon>eudicotyledons</taxon>
        <taxon>Gunneridae</taxon>
        <taxon>Pentapetalae</taxon>
        <taxon>rosids</taxon>
        <taxon>fabids</taxon>
        <taxon>Rosales</taxon>
        <taxon>Cannabaceae</taxon>
        <taxon>Cannabis</taxon>
    </lineage>
</organism>
<evidence type="ECO:0000313" key="3">
    <source>
        <dbReference type="Proteomes" id="UP000596661"/>
    </source>
</evidence>
<dbReference type="AlphaFoldDB" id="A0A803PTR4"/>
<dbReference type="EMBL" id="UZAU01000598">
    <property type="status" value="NOT_ANNOTATED_CDS"/>
    <property type="molecule type" value="Genomic_DNA"/>
</dbReference>
<keyword evidence="3" id="KW-1185">Reference proteome</keyword>
<reference evidence="2" key="1">
    <citation type="submission" date="2018-11" db="EMBL/GenBank/DDBJ databases">
        <authorList>
            <person name="Grassa J C."/>
        </authorList>
    </citation>
    <scope>NUCLEOTIDE SEQUENCE [LARGE SCALE GENOMIC DNA]</scope>
</reference>
<dbReference type="PANTHER" id="PTHR47481:SF31">
    <property type="entry name" value="OS01G0873500 PROTEIN"/>
    <property type="match status" value="1"/>
</dbReference>
<evidence type="ECO:0000313" key="2">
    <source>
        <dbReference type="EnsemblPlants" id="cds.evm.model.06.1265"/>
    </source>
</evidence>